<evidence type="ECO:0000313" key="26">
    <source>
        <dbReference type="Ensembl" id="ENSCAFP00000041004.2"/>
    </source>
</evidence>
<dbReference type="Pfam" id="PF00335">
    <property type="entry name" value="Tetraspanin"/>
    <property type="match status" value="1"/>
</dbReference>
<reference evidence="27" key="2">
    <citation type="submission" date="2018-10" db="EMBL/GenBank/DDBJ databases">
        <title>De novo assembly of a Great Dane genome.</title>
        <authorList>
            <person name="Kidd J.M."/>
            <person name="Pendleton A.L."/>
            <person name="Shen F."/>
            <person name="Emery S."/>
        </authorList>
    </citation>
    <scope>NUCLEOTIDE SEQUENCE [LARGE SCALE GENOMIC DNA]</scope>
    <source>
        <strain evidence="27">Great Dane</strain>
    </source>
</reference>
<dbReference type="Ensembl" id="ENSCAFT00040006911.1">
    <property type="protein sequence ID" value="ENSCAFP00040005997.1"/>
    <property type="gene ID" value="ENSCAFG00040003614.1"/>
</dbReference>
<feature type="transmembrane region" description="Helical" evidence="25">
    <location>
        <begin position="334"/>
        <end position="361"/>
    </location>
</feature>
<comment type="similarity">
    <text evidence="8">Belongs to the tetraspanin (TM4SF) family.</text>
</comment>
<evidence type="ECO:0000313" key="28">
    <source>
        <dbReference type="Proteomes" id="UP000002254"/>
    </source>
</evidence>
<evidence type="ECO:0000313" key="27">
    <source>
        <dbReference type="Ensembl" id="ENSCAFP00040005997.1"/>
    </source>
</evidence>
<dbReference type="OrthoDB" id="9411914at2759"/>
<evidence type="ECO:0000256" key="14">
    <source>
        <dbReference type="ARBA" id="ARBA00022753"/>
    </source>
</evidence>
<evidence type="ECO:0000256" key="24">
    <source>
        <dbReference type="SAM" id="MobiDB-lite"/>
    </source>
</evidence>
<dbReference type="PANTHER" id="PTHR19282">
    <property type="entry name" value="TETRASPANIN"/>
    <property type="match status" value="1"/>
</dbReference>
<evidence type="ECO:0000256" key="12">
    <source>
        <dbReference type="ARBA" id="ARBA00022525"/>
    </source>
</evidence>
<evidence type="ECO:0000256" key="7">
    <source>
        <dbReference type="ARBA" id="ARBA00004651"/>
    </source>
</evidence>
<evidence type="ECO:0000256" key="3">
    <source>
        <dbReference type="ARBA" id="ARBA00004223"/>
    </source>
</evidence>
<dbReference type="GO" id="GO:0009986">
    <property type="term" value="C:cell surface"/>
    <property type="evidence" value="ECO:0007669"/>
    <property type="project" value="UniProtKB-SubCell"/>
</dbReference>
<feature type="compositionally biased region" description="Low complexity" evidence="24">
    <location>
        <begin position="258"/>
        <end position="267"/>
    </location>
</feature>
<evidence type="ECO:0000256" key="8">
    <source>
        <dbReference type="ARBA" id="ARBA00006840"/>
    </source>
</evidence>
<evidence type="ECO:0000256" key="19">
    <source>
        <dbReference type="ARBA" id="ARBA00023180"/>
    </source>
</evidence>
<keyword evidence="18" id="KW-0564">Palmitate</keyword>
<accession>A0A8C0RX07</accession>
<keyword evidence="21" id="KW-0449">Lipoprotein</keyword>
<keyword evidence="17 25" id="KW-0472">Membrane</keyword>
<dbReference type="InterPro" id="IPR018499">
    <property type="entry name" value="Tetraspanin/Peripherin"/>
</dbReference>
<name>A0A8C0RX07_CANLF</name>
<feature type="compositionally biased region" description="Low complexity" evidence="24">
    <location>
        <begin position="76"/>
        <end position="101"/>
    </location>
</feature>
<dbReference type="InterPro" id="IPR018503">
    <property type="entry name" value="Tetraspanin_CS"/>
</dbReference>
<keyword evidence="12" id="KW-0964">Secreted</keyword>
<keyword evidence="19" id="KW-0325">Glycoprotein</keyword>
<dbReference type="GO" id="GO:0030154">
    <property type="term" value="P:cell differentiation"/>
    <property type="evidence" value="ECO:0007669"/>
    <property type="project" value="UniProtKB-ARBA"/>
</dbReference>
<accession>A0A8P0SUV2</accession>
<feature type="compositionally biased region" description="Gly residues" evidence="24">
    <location>
        <begin position="138"/>
        <end position="151"/>
    </location>
</feature>
<evidence type="ECO:0000256" key="17">
    <source>
        <dbReference type="ARBA" id="ARBA00023136"/>
    </source>
</evidence>
<keyword evidence="10" id="KW-0813">Transport</keyword>
<evidence type="ECO:0000256" key="20">
    <source>
        <dbReference type="ARBA" id="ARBA00023228"/>
    </source>
</evidence>
<dbReference type="GO" id="GO:0005886">
    <property type="term" value="C:plasma membrane"/>
    <property type="evidence" value="ECO:0007669"/>
    <property type="project" value="UniProtKB-SubCell"/>
</dbReference>
<gene>
    <name evidence="27" type="primary">CD63</name>
</gene>
<feature type="compositionally biased region" description="Low complexity" evidence="24">
    <location>
        <begin position="25"/>
        <end position="34"/>
    </location>
</feature>
<evidence type="ECO:0000256" key="16">
    <source>
        <dbReference type="ARBA" id="ARBA00022989"/>
    </source>
</evidence>
<reference evidence="26 28" key="1">
    <citation type="journal article" date="2005" name="Nature">
        <title>Genome sequence, comparative analysis and haplotype structure of the domestic dog.</title>
        <authorList>
            <consortium name="Broad Sequencing Platform"/>
            <person name="Lindblad-Toh K."/>
            <person name="Wade C.M."/>
            <person name="Mikkelsen T.S."/>
            <person name="Karlsson E.K."/>
            <person name="Jaffe D.B."/>
            <person name="Kamal M."/>
            <person name="Clamp M."/>
            <person name="Chang J.L."/>
            <person name="Kulbokas E.J. III"/>
            <person name="Zody M.C."/>
            <person name="Mauceli E."/>
            <person name="Xie X."/>
            <person name="Breen M."/>
            <person name="Wayne R.K."/>
            <person name="Ostrander E.A."/>
            <person name="Ponting C.P."/>
            <person name="Galibert F."/>
            <person name="Smith D.R."/>
            <person name="DeJong P.J."/>
            <person name="Kirkness E."/>
            <person name="Alvarez P."/>
            <person name="Biagi T."/>
            <person name="Brockman W."/>
            <person name="Butler J."/>
            <person name="Chin C.W."/>
            <person name="Cook A."/>
            <person name="Cuff J."/>
            <person name="Daly M.J."/>
            <person name="DeCaprio D."/>
            <person name="Gnerre S."/>
            <person name="Grabherr M."/>
            <person name="Kellis M."/>
            <person name="Kleber M."/>
            <person name="Bardeleben C."/>
            <person name="Goodstadt L."/>
            <person name="Heger A."/>
            <person name="Hitte C."/>
            <person name="Kim L."/>
            <person name="Koepfli K.P."/>
            <person name="Parker H.G."/>
            <person name="Pollinger J.P."/>
            <person name="Searle S.M."/>
            <person name="Sutter N.B."/>
            <person name="Thomas R."/>
            <person name="Webber C."/>
            <person name="Baldwin J."/>
            <person name="Abebe A."/>
            <person name="Abouelleil A."/>
            <person name="Aftuck L."/>
            <person name="Ait-Zahra M."/>
            <person name="Aldredge T."/>
            <person name="Allen N."/>
            <person name="An P."/>
            <person name="Anderson S."/>
            <person name="Antoine C."/>
            <person name="Arachchi H."/>
            <person name="Aslam A."/>
            <person name="Ayotte L."/>
            <person name="Bachantsang P."/>
            <person name="Barry A."/>
            <person name="Bayul T."/>
            <person name="Benamara M."/>
            <person name="Berlin A."/>
            <person name="Bessette D."/>
            <person name="Blitshteyn B."/>
            <person name="Bloom T."/>
            <person name="Blye J."/>
            <person name="Boguslavskiy L."/>
            <person name="Bonnet C."/>
            <person name="Boukhgalter B."/>
            <person name="Brown A."/>
            <person name="Cahill P."/>
            <person name="Calixte N."/>
            <person name="Camarata J."/>
            <person name="Cheshatsang Y."/>
            <person name="Chu J."/>
            <person name="Citroen M."/>
            <person name="Collymore A."/>
            <person name="Cooke P."/>
            <person name="Dawoe T."/>
            <person name="Daza R."/>
            <person name="Decktor K."/>
            <person name="DeGray S."/>
            <person name="Dhargay N."/>
            <person name="Dooley K."/>
            <person name="Dooley K."/>
            <person name="Dorje P."/>
            <person name="Dorjee K."/>
            <person name="Dorris L."/>
            <person name="Duffey N."/>
            <person name="Dupes A."/>
            <person name="Egbiremolen O."/>
            <person name="Elong R."/>
            <person name="Falk J."/>
            <person name="Farina A."/>
            <person name="Faro S."/>
            <person name="Ferguson D."/>
            <person name="Ferreira P."/>
            <person name="Fisher S."/>
            <person name="FitzGerald M."/>
            <person name="Foley K."/>
            <person name="Foley C."/>
            <person name="Franke A."/>
            <person name="Friedrich D."/>
            <person name="Gage D."/>
            <person name="Garber M."/>
            <person name="Gearin G."/>
            <person name="Giannoukos G."/>
            <person name="Goode T."/>
            <person name="Goyette A."/>
            <person name="Graham J."/>
            <person name="Grandbois E."/>
            <person name="Gyaltsen K."/>
            <person name="Hafez N."/>
            <person name="Hagopian D."/>
            <person name="Hagos B."/>
            <person name="Hall J."/>
            <person name="Healy C."/>
            <person name="Hegarty R."/>
            <person name="Honan T."/>
            <person name="Horn A."/>
            <person name="Houde N."/>
            <person name="Hughes L."/>
            <person name="Hunnicutt L."/>
            <person name="Husby M."/>
            <person name="Jester B."/>
            <person name="Jones C."/>
            <person name="Kamat A."/>
            <person name="Kanga B."/>
            <person name="Kells C."/>
            <person name="Khazanovich D."/>
            <person name="Kieu A.C."/>
            <person name="Kisner P."/>
            <person name="Kumar M."/>
            <person name="Lance K."/>
            <person name="Landers T."/>
            <person name="Lara M."/>
            <person name="Lee W."/>
            <person name="Leger J.P."/>
            <person name="Lennon N."/>
            <person name="Leuper L."/>
            <person name="LeVine S."/>
            <person name="Liu J."/>
            <person name="Liu X."/>
            <person name="Lokyitsang Y."/>
            <person name="Lokyitsang T."/>
            <person name="Lui A."/>
            <person name="Macdonald J."/>
            <person name="Major J."/>
            <person name="Marabella R."/>
            <person name="Maru K."/>
            <person name="Matthews C."/>
            <person name="McDonough S."/>
            <person name="Mehta T."/>
            <person name="Meldrim J."/>
            <person name="Melnikov A."/>
            <person name="Meneus L."/>
            <person name="Mihalev A."/>
            <person name="Mihova T."/>
            <person name="Miller K."/>
            <person name="Mittelman R."/>
            <person name="Mlenga V."/>
            <person name="Mulrain L."/>
            <person name="Munson G."/>
            <person name="Navidi A."/>
            <person name="Naylor J."/>
            <person name="Nguyen T."/>
            <person name="Nguyen N."/>
            <person name="Nguyen C."/>
            <person name="Nguyen T."/>
            <person name="Nicol R."/>
            <person name="Norbu N."/>
            <person name="Norbu C."/>
            <person name="Novod N."/>
            <person name="Nyima T."/>
            <person name="Olandt P."/>
            <person name="O'Neill B."/>
            <person name="O'Neill K."/>
            <person name="Osman S."/>
            <person name="Oyono L."/>
            <person name="Patti C."/>
            <person name="Perrin D."/>
            <person name="Phunkhang P."/>
            <person name="Pierre F."/>
            <person name="Priest M."/>
            <person name="Rachupka A."/>
            <person name="Raghuraman S."/>
            <person name="Rameau R."/>
            <person name="Ray V."/>
            <person name="Raymond C."/>
            <person name="Rege F."/>
            <person name="Rise C."/>
            <person name="Rogers J."/>
            <person name="Rogov P."/>
            <person name="Sahalie J."/>
            <person name="Settipalli S."/>
            <person name="Sharpe T."/>
            <person name="Shea T."/>
            <person name="Sheehan M."/>
            <person name="Sherpa N."/>
            <person name="Shi J."/>
            <person name="Shih D."/>
            <person name="Sloan J."/>
            <person name="Smith C."/>
            <person name="Sparrow T."/>
            <person name="Stalker J."/>
            <person name="Stange-Thomann N."/>
            <person name="Stavropoulos S."/>
            <person name="Stone C."/>
            <person name="Stone S."/>
            <person name="Sykes S."/>
            <person name="Tchuinga P."/>
            <person name="Tenzing P."/>
            <person name="Tesfaye S."/>
            <person name="Thoulutsang D."/>
            <person name="Thoulutsang Y."/>
            <person name="Topham K."/>
            <person name="Topping I."/>
            <person name="Tsamla T."/>
            <person name="Vassiliev H."/>
            <person name="Venkataraman V."/>
            <person name="Vo A."/>
            <person name="Wangchuk T."/>
            <person name="Wangdi T."/>
            <person name="Weiand M."/>
            <person name="Wilkinson J."/>
            <person name="Wilson A."/>
            <person name="Yadav S."/>
            <person name="Yang S."/>
            <person name="Yang X."/>
            <person name="Young G."/>
            <person name="Yu Q."/>
            <person name="Zainoun J."/>
            <person name="Zembek L."/>
            <person name="Zimmer A."/>
            <person name="Lander E.S."/>
        </authorList>
    </citation>
    <scope>NUCLEOTIDE SEQUENCE [LARGE SCALE GENOMIC DNA]</scope>
    <source>
        <strain evidence="26">Boxer</strain>
    </source>
</reference>
<reference evidence="27" key="3">
    <citation type="submission" date="2025-05" db="UniProtKB">
        <authorList>
            <consortium name="Ensembl"/>
        </authorList>
    </citation>
    <scope>IDENTIFICATION</scope>
</reference>
<dbReference type="GO" id="GO:0005576">
    <property type="term" value="C:extracellular region"/>
    <property type="evidence" value="ECO:0007669"/>
    <property type="project" value="UniProtKB-SubCell"/>
</dbReference>
<dbReference type="InterPro" id="IPR008952">
    <property type="entry name" value="Tetraspanin_EC2_sf"/>
</dbReference>
<dbReference type="PROSITE" id="PS00421">
    <property type="entry name" value="TM4_1"/>
    <property type="match status" value="1"/>
</dbReference>
<organism evidence="27 29">
    <name type="scientific">Canis lupus familiaris</name>
    <name type="common">Dog</name>
    <name type="synonym">Canis familiaris</name>
    <dbReference type="NCBI Taxonomy" id="9615"/>
    <lineage>
        <taxon>Eukaryota</taxon>
        <taxon>Metazoa</taxon>
        <taxon>Chordata</taxon>
        <taxon>Craniata</taxon>
        <taxon>Vertebrata</taxon>
        <taxon>Euteleostomi</taxon>
        <taxon>Mammalia</taxon>
        <taxon>Eutheria</taxon>
        <taxon>Laurasiatheria</taxon>
        <taxon>Carnivora</taxon>
        <taxon>Caniformia</taxon>
        <taxon>Canidae</taxon>
        <taxon>Canis</taxon>
    </lineage>
</organism>
<feature type="region of interest" description="Disordered" evidence="24">
    <location>
        <begin position="1"/>
        <end position="315"/>
    </location>
</feature>
<protein>
    <recommendedName>
        <fullName evidence="9">CD63 antigen</fullName>
    </recommendedName>
</protein>
<evidence type="ECO:0000256" key="6">
    <source>
        <dbReference type="ARBA" id="ARBA00004559"/>
    </source>
</evidence>
<sequence length="560" mass="57560">GQGLSGSFFPTACTRRQGARSALCRRGAGASAGPERGRERGREPGRGWGRLPSTSRRAARPGGSQRNPGPDRTESGAAGPALPAQGPRAPRPSPAAFRRGGAPSGQGPRGPGGRGARPSPRRPGDSSRSCSRVTREAGGPGGGGAGAGAGAGPRRAGGAQAGGAAKEPGAAAAAAAGERSAASGSPGEAAGPACVRAGSGVRGRGRPPPPRLGPEPRARRTPEPSPLCNFAKFRRPRRRRPCVGSRERGAGGGGPGRGRAAAGRAPWGRGGAGREGGGRPRRSRAQEERGLGTWPRPRVSGWEGPGPGAPTPLTGAPRRPAAMAVEGGMKCVKFLLYVLLLAFCACAVGLIAVGVGAQLVLSQTIVQGATPGSLLPVVIIAVGAFLFLVAFVGCCGACKENYCLMITFAIFLSLIMLVEVAAAIAGYVFRDKVMSEFNKDFREQMKNYQKNNHTASILDRMQEDFKCCGAANYTDWQTVSLMPKGQVPDSCCINVTKDCGISFNVKNIYSEGCVEKIGGWLRSNVLVVAAAALGIAFVEVLGIVFACCLVKSIRSGYEVM</sequence>
<keyword evidence="16 25" id="KW-1133">Transmembrane helix</keyword>
<evidence type="ECO:0000256" key="4">
    <source>
        <dbReference type="ARBA" id="ARBA00004241"/>
    </source>
</evidence>
<comment type="subunit">
    <text evidence="23">Interacts with TIMP1 and ITGB1 and recruits TIMP1 to ITGB1. Interacts with CD9. Identified in a complex with CD9 and ITGB3. Interacts with PMEL. Interacts with KDR/VEGFR2; identified in a complex with ITGB1 and KDR/VEGFR2 and is required to recruit KDR to ITGB1 complexes. Interacts with SYT7.</text>
</comment>
<feature type="transmembrane region" description="Helical" evidence="25">
    <location>
        <begin position="373"/>
        <end position="395"/>
    </location>
</feature>
<evidence type="ECO:0000256" key="21">
    <source>
        <dbReference type="ARBA" id="ARBA00023288"/>
    </source>
</evidence>
<feature type="compositionally biased region" description="Gly residues" evidence="24">
    <location>
        <begin position="102"/>
        <end position="115"/>
    </location>
</feature>
<evidence type="ECO:0000256" key="13">
    <source>
        <dbReference type="ARBA" id="ARBA00022692"/>
    </source>
</evidence>
<evidence type="ECO:0000313" key="29">
    <source>
        <dbReference type="Proteomes" id="UP000694542"/>
    </source>
</evidence>
<evidence type="ECO:0000256" key="9">
    <source>
        <dbReference type="ARBA" id="ARBA00020588"/>
    </source>
</evidence>
<evidence type="ECO:0000256" key="5">
    <source>
        <dbReference type="ARBA" id="ARBA00004550"/>
    </source>
</evidence>
<keyword evidence="11" id="KW-1003">Cell membrane</keyword>
<evidence type="ECO:0000256" key="18">
    <source>
        <dbReference type="ARBA" id="ARBA00023139"/>
    </source>
</evidence>
<keyword evidence="13 25" id="KW-0812">Transmembrane</keyword>
<dbReference type="GO" id="GO:0005771">
    <property type="term" value="C:multivesicular body"/>
    <property type="evidence" value="ECO:0007669"/>
    <property type="project" value="UniProtKB-SubCell"/>
</dbReference>
<dbReference type="FunFam" id="1.10.1450.10:FF:000019">
    <property type="entry name" value="Tetraspanin"/>
    <property type="match status" value="1"/>
</dbReference>
<evidence type="ECO:0000256" key="10">
    <source>
        <dbReference type="ARBA" id="ARBA00022448"/>
    </source>
</evidence>
<dbReference type="SUPFAM" id="SSF48652">
    <property type="entry name" value="Tetraspanin"/>
    <property type="match status" value="1"/>
</dbReference>
<feature type="compositionally biased region" description="Basic and acidic residues" evidence="24">
    <location>
        <begin position="35"/>
        <end position="45"/>
    </location>
</feature>
<evidence type="ECO:0000256" key="15">
    <source>
        <dbReference type="ARBA" id="ARBA00022927"/>
    </source>
</evidence>
<feature type="transmembrane region" description="Helical" evidence="25">
    <location>
        <begin position="402"/>
        <end position="429"/>
    </location>
</feature>
<proteinExistence type="inferred from homology"/>
<dbReference type="Proteomes" id="UP000002254">
    <property type="component" value="Chromosome 10"/>
</dbReference>
<dbReference type="Proteomes" id="UP000694542">
    <property type="component" value="Chromosome 10"/>
</dbReference>
<comment type="subcellular location">
    <subcellularLocation>
        <location evidence="7">Cell membrane</location>
        <topology evidence="7">Multi-pass membrane protein</topology>
    </subcellularLocation>
    <subcellularLocation>
        <location evidence="4">Cell surface</location>
    </subcellularLocation>
    <subcellularLocation>
        <location evidence="6">Endosome</location>
        <location evidence="6">Multivesicular body</location>
    </subcellularLocation>
    <subcellularLocation>
        <location evidence="1">Late endosome membrane</location>
        <topology evidence="1">Multi-pass membrane protein</topology>
    </subcellularLocation>
    <subcellularLocation>
        <location evidence="2">Lysosome membrane</location>
        <topology evidence="2">Multi-pass membrane protein</topology>
    </subcellularLocation>
    <subcellularLocation>
        <location evidence="3">Melanosome</location>
    </subcellularLocation>
    <subcellularLocation>
        <location evidence="5">Secreted</location>
        <location evidence="5">Extracellular exosome</location>
    </subcellularLocation>
</comment>
<evidence type="ECO:0000256" key="2">
    <source>
        <dbReference type="ARBA" id="ARBA00004155"/>
    </source>
</evidence>
<dbReference type="Ensembl" id="ENSCAFT00000043583.3">
    <property type="protein sequence ID" value="ENSCAFP00000041004.2"/>
    <property type="gene ID" value="ENSCAFG00000000064.5"/>
</dbReference>
<feature type="transmembrane region" description="Helical" evidence="25">
    <location>
        <begin position="525"/>
        <end position="550"/>
    </location>
</feature>
<comment type="function">
    <text evidence="22">Functions as a cell surface receptor for TIMP1 and plays a role in the activation of cellular signaling cascades. Plays a role in the activation of ITGB1 and integrin signaling, leading to the activation of AKT, FAK/PTK2 and MAP kinases. Promotes cell survival, reorganization of the actin cytoskeleton, cell adhesion, spreading and migration, via its role in the activation of AKT and FAK/PTK2. Plays a role in VEGFA signaling via its role in regulating the internalization of KDR/VEGFR2. Plays a role in intracellular vesicular transport processes, and is required for normal trafficking of the PMEL luminal domain that is essential for the development and maturation of melanocytes. Plays a role in the adhesion of leukocytes onto endothelial cells via its role in the regulation of SELP trafficking. May play a role in mast cell degranulation in response to Ms4a2/FceRI stimulation, but not in mast cell degranulation in response to other stimuli.</text>
</comment>
<feature type="compositionally biased region" description="Basic residues" evidence="24">
    <location>
        <begin position="232"/>
        <end position="241"/>
    </location>
</feature>
<dbReference type="CDD" id="cd03166">
    <property type="entry name" value="CD63_LEL"/>
    <property type="match status" value="1"/>
</dbReference>
<dbReference type="GO" id="GO:0042470">
    <property type="term" value="C:melanosome"/>
    <property type="evidence" value="ECO:0007669"/>
    <property type="project" value="UniProtKB-SubCell"/>
</dbReference>
<evidence type="ECO:0000256" key="22">
    <source>
        <dbReference type="ARBA" id="ARBA00043922"/>
    </source>
</evidence>
<evidence type="ECO:0000256" key="11">
    <source>
        <dbReference type="ARBA" id="ARBA00022475"/>
    </source>
</evidence>
<evidence type="ECO:0000256" key="25">
    <source>
        <dbReference type="SAM" id="Phobius"/>
    </source>
</evidence>
<dbReference type="GO" id="GO:0005765">
    <property type="term" value="C:lysosomal membrane"/>
    <property type="evidence" value="ECO:0007669"/>
    <property type="project" value="UniProtKB-SubCell"/>
</dbReference>
<dbReference type="PANTHER" id="PTHR19282:SF471">
    <property type="entry name" value="CD63 ANTIGEN"/>
    <property type="match status" value="1"/>
</dbReference>
<evidence type="ECO:0000256" key="23">
    <source>
        <dbReference type="ARBA" id="ARBA00046382"/>
    </source>
</evidence>
<keyword evidence="15" id="KW-0653">Protein transport</keyword>
<dbReference type="Gene3D" id="1.10.1450.10">
    <property type="entry name" value="Tetraspanin"/>
    <property type="match status" value="1"/>
</dbReference>
<feature type="compositionally biased region" description="Low complexity" evidence="24">
    <location>
        <begin position="152"/>
        <end position="199"/>
    </location>
</feature>
<dbReference type="GO" id="GO:0031902">
    <property type="term" value="C:late endosome membrane"/>
    <property type="evidence" value="ECO:0007669"/>
    <property type="project" value="UniProtKB-SubCell"/>
</dbReference>
<keyword evidence="20" id="KW-0458">Lysosome</keyword>
<dbReference type="InterPro" id="IPR042028">
    <property type="entry name" value="CD63_LEL"/>
</dbReference>
<dbReference type="PRINTS" id="PR00259">
    <property type="entry name" value="TMFOUR"/>
</dbReference>
<dbReference type="GO" id="GO:0015031">
    <property type="term" value="P:protein transport"/>
    <property type="evidence" value="ECO:0007669"/>
    <property type="project" value="UniProtKB-KW"/>
</dbReference>
<dbReference type="AlphaFoldDB" id="A0A8C0RX07"/>
<evidence type="ECO:0000256" key="1">
    <source>
        <dbReference type="ARBA" id="ARBA00004107"/>
    </source>
</evidence>
<keyword evidence="14" id="KW-0967">Endosome</keyword>